<keyword evidence="3 14" id="KW-0645">Protease</keyword>
<dbReference type="RefSeq" id="WP_183336164.1">
    <property type="nucleotide sequence ID" value="NZ_JACHZG010000001.1"/>
</dbReference>
<dbReference type="AlphaFoldDB" id="A0A7W5JS41"/>
<evidence type="ECO:0000256" key="10">
    <source>
        <dbReference type="ARBA" id="ARBA00022989"/>
    </source>
</evidence>
<dbReference type="GO" id="GO:0006508">
    <property type="term" value="P:proteolysis"/>
    <property type="evidence" value="ECO:0007669"/>
    <property type="project" value="UniProtKB-KW"/>
</dbReference>
<evidence type="ECO:0000256" key="3">
    <source>
        <dbReference type="ARBA" id="ARBA00022670"/>
    </source>
</evidence>
<keyword evidence="6 14" id="KW-0547">Nucleotide-binding</keyword>
<evidence type="ECO:0000256" key="5">
    <source>
        <dbReference type="ARBA" id="ARBA00022723"/>
    </source>
</evidence>
<dbReference type="Pfam" id="PF01434">
    <property type="entry name" value="Peptidase_M41"/>
    <property type="match status" value="1"/>
</dbReference>
<dbReference type="GO" id="GO:0004222">
    <property type="term" value="F:metalloendopeptidase activity"/>
    <property type="evidence" value="ECO:0007669"/>
    <property type="project" value="InterPro"/>
</dbReference>
<name>A0A7W5JS41_9ACTN</name>
<dbReference type="GO" id="GO:0004176">
    <property type="term" value="F:ATP-dependent peptidase activity"/>
    <property type="evidence" value="ECO:0007669"/>
    <property type="project" value="InterPro"/>
</dbReference>
<feature type="binding site" evidence="14">
    <location>
        <position position="433"/>
    </location>
    <ligand>
        <name>Zn(2+)</name>
        <dbReference type="ChEBI" id="CHEBI:29105"/>
        <note>catalytic</note>
    </ligand>
</feature>
<dbReference type="InterPro" id="IPR003959">
    <property type="entry name" value="ATPase_AAA_core"/>
</dbReference>
<dbReference type="Pfam" id="PF17862">
    <property type="entry name" value="AAA_lid_3"/>
    <property type="match status" value="1"/>
</dbReference>
<evidence type="ECO:0000256" key="4">
    <source>
        <dbReference type="ARBA" id="ARBA00022692"/>
    </source>
</evidence>
<dbReference type="InterPro" id="IPR027417">
    <property type="entry name" value="P-loop_NTPase"/>
</dbReference>
<gene>
    <name evidence="14" type="primary">ftsH</name>
    <name evidence="18" type="ORF">FHX39_000280</name>
</gene>
<evidence type="ECO:0000256" key="7">
    <source>
        <dbReference type="ARBA" id="ARBA00022801"/>
    </source>
</evidence>
<accession>A0A7W5JS41</accession>
<keyword evidence="4 14" id="KW-0812">Transmembrane</keyword>
<dbReference type="CDD" id="cd19501">
    <property type="entry name" value="RecA-like_FtsH"/>
    <property type="match status" value="1"/>
</dbReference>
<keyword evidence="9 14" id="KW-0067">ATP-binding</keyword>
<keyword evidence="19" id="KW-1185">Reference proteome</keyword>
<dbReference type="FunFam" id="1.20.58.760:FF:000001">
    <property type="entry name" value="ATP-dependent zinc metalloprotease FtsH"/>
    <property type="match status" value="1"/>
</dbReference>
<dbReference type="GO" id="GO:0051301">
    <property type="term" value="P:cell division"/>
    <property type="evidence" value="ECO:0007669"/>
    <property type="project" value="UniProtKB-KW"/>
</dbReference>
<feature type="region of interest" description="Disordered" evidence="16">
    <location>
        <begin position="617"/>
        <end position="709"/>
    </location>
</feature>
<dbReference type="FunFam" id="1.10.8.60:FF:000001">
    <property type="entry name" value="ATP-dependent zinc metalloprotease FtsH"/>
    <property type="match status" value="1"/>
</dbReference>
<dbReference type="InterPro" id="IPR005936">
    <property type="entry name" value="FtsH"/>
</dbReference>
<dbReference type="Pfam" id="PF00004">
    <property type="entry name" value="AAA"/>
    <property type="match status" value="1"/>
</dbReference>
<dbReference type="SUPFAM" id="SSF52540">
    <property type="entry name" value="P-loop containing nucleoside triphosphate hydrolases"/>
    <property type="match status" value="1"/>
</dbReference>
<comment type="similarity">
    <text evidence="15">Belongs to the AAA ATPase family.</text>
</comment>
<dbReference type="GO" id="GO:0016887">
    <property type="term" value="F:ATP hydrolysis activity"/>
    <property type="evidence" value="ECO:0007669"/>
    <property type="project" value="UniProtKB-UniRule"/>
</dbReference>
<feature type="binding site" evidence="14">
    <location>
        <begin position="207"/>
        <end position="214"/>
    </location>
    <ligand>
        <name>ATP</name>
        <dbReference type="ChEBI" id="CHEBI:30616"/>
    </ligand>
</feature>
<evidence type="ECO:0000259" key="17">
    <source>
        <dbReference type="SMART" id="SM00382"/>
    </source>
</evidence>
<keyword evidence="10 14" id="KW-1133">Transmembrane helix</keyword>
<comment type="cofactor">
    <cofactor evidence="14">
        <name>Zn(2+)</name>
        <dbReference type="ChEBI" id="CHEBI:29105"/>
    </cofactor>
    <text evidence="14">Binds 1 zinc ion per subunit.</text>
</comment>
<dbReference type="InterPro" id="IPR037219">
    <property type="entry name" value="Peptidase_M41-like"/>
</dbReference>
<evidence type="ECO:0000256" key="8">
    <source>
        <dbReference type="ARBA" id="ARBA00022833"/>
    </source>
</evidence>
<feature type="compositionally biased region" description="Pro residues" evidence="16">
    <location>
        <begin position="628"/>
        <end position="637"/>
    </location>
</feature>
<dbReference type="NCBIfam" id="TIGR01241">
    <property type="entry name" value="FtsH_fam"/>
    <property type="match status" value="1"/>
</dbReference>
<evidence type="ECO:0000256" key="14">
    <source>
        <dbReference type="HAMAP-Rule" id="MF_01458"/>
    </source>
</evidence>
<protein>
    <recommendedName>
        <fullName evidence="14">ATP-dependent zinc metalloprotease FtsH</fullName>
        <ecNumber evidence="14">3.4.24.-</ecNumber>
    </recommendedName>
</protein>
<evidence type="ECO:0000256" key="12">
    <source>
        <dbReference type="ARBA" id="ARBA00023136"/>
    </source>
</evidence>
<evidence type="ECO:0000256" key="11">
    <source>
        <dbReference type="ARBA" id="ARBA00023049"/>
    </source>
</evidence>
<keyword evidence="18" id="KW-0132">Cell division</keyword>
<dbReference type="Gene3D" id="3.40.50.300">
    <property type="entry name" value="P-loop containing nucleotide triphosphate hydrolases"/>
    <property type="match status" value="1"/>
</dbReference>
<keyword evidence="18" id="KW-0131">Cell cycle</keyword>
<dbReference type="Proteomes" id="UP000565572">
    <property type="component" value="Unassembled WGS sequence"/>
</dbReference>
<dbReference type="SMART" id="SM00382">
    <property type="entry name" value="AAA"/>
    <property type="match status" value="1"/>
</dbReference>
<comment type="similarity">
    <text evidence="2 14">In the C-terminal section; belongs to the peptidase M41 family.</text>
</comment>
<feature type="binding site" evidence="14">
    <location>
        <position position="429"/>
    </location>
    <ligand>
        <name>Zn(2+)</name>
        <dbReference type="ChEBI" id="CHEBI:29105"/>
        <note>catalytic</note>
    </ligand>
</feature>
<dbReference type="GO" id="GO:0030163">
    <property type="term" value="P:protein catabolic process"/>
    <property type="evidence" value="ECO:0007669"/>
    <property type="project" value="UniProtKB-UniRule"/>
</dbReference>
<dbReference type="GO" id="GO:0008270">
    <property type="term" value="F:zinc ion binding"/>
    <property type="evidence" value="ECO:0007669"/>
    <property type="project" value="UniProtKB-UniRule"/>
</dbReference>
<evidence type="ECO:0000313" key="19">
    <source>
        <dbReference type="Proteomes" id="UP000565572"/>
    </source>
</evidence>
<dbReference type="HAMAP" id="MF_01458">
    <property type="entry name" value="FtsH"/>
    <property type="match status" value="1"/>
</dbReference>
<dbReference type="Gene3D" id="1.20.58.760">
    <property type="entry name" value="Peptidase M41"/>
    <property type="match status" value="1"/>
</dbReference>
<dbReference type="GO" id="GO:0005886">
    <property type="term" value="C:plasma membrane"/>
    <property type="evidence" value="ECO:0007669"/>
    <property type="project" value="UniProtKB-SubCell"/>
</dbReference>
<comment type="function">
    <text evidence="14">Acts as a processive, ATP-dependent zinc metallopeptidase for both cytoplasmic and membrane proteins. Plays a role in the quality control of integral membrane proteins.</text>
</comment>
<dbReference type="GO" id="GO:0005524">
    <property type="term" value="F:ATP binding"/>
    <property type="evidence" value="ECO:0007669"/>
    <property type="project" value="UniProtKB-UniRule"/>
</dbReference>
<dbReference type="PROSITE" id="PS00674">
    <property type="entry name" value="AAA"/>
    <property type="match status" value="1"/>
</dbReference>
<keyword evidence="14" id="KW-1003">Cell membrane</keyword>
<dbReference type="PANTHER" id="PTHR23076:SF97">
    <property type="entry name" value="ATP-DEPENDENT ZINC METALLOPROTEASE YME1L1"/>
    <property type="match status" value="1"/>
</dbReference>
<dbReference type="SUPFAM" id="SSF140990">
    <property type="entry name" value="FtsH protease domain-like"/>
    <property type="match status" value="1"/>
</dbReference>
<comment type="subcellular location">
    <subcellularLocation>
        <location evidence="14">Cell membrane</location>
        <topology evidence="14">Multi-pass membrane protein</topology>
        <orientation evidence="14">Cytoplasmic side</orientation>
    </subcellularLocation>
    <subcellularLocation>
        <location evidence="1">Membrane</location>
    </subcellularLocation>
</comment>
<dbReference type="InterPro" id="IPR000642">
    <property type="entry name" value="Peptidase_M41"/>
</dbReference>
<keyword evidence="7 14" id="KW-0378">Hydrolase</keyword>
<feature type="transmembrane region" description="Helical" evidence="14">
    <location>
        <begin position="114"/>
        <end position="136"/>
    </location>
</feature>
<sequence>MNLKRIFRGPLIWIVLAVIAVGLLIDFSTRLSGGFKEEPTSTVVALINGNEPLSEVVLKDREQTIQVTTKATPQQKLEAVWVGNQSDQLIDRLNQRVADKTLDTWVGENPQPSFLSNLLATLIPFILIAVVFFFLLNSVQGGGSRVMQFGKSKAKVANKDTPKTTFADVAGADEAVEELQEIKEFLSEPAKFQAVGAKIPKGVLLYGQPGTGKTLLARAVAGEAGVPFFSISGSDFVEMFVGVGASRVRDLFEQAKENAPAIIFIDEIDAVGRHRGAGMGGGHDEREQTLNQLLVEMDGFDVRGGVILIAATNRPDVLDPALLRPGRFDRQIPVDNPDMKGRLQILKVHSQGKPVSPDVDLESVARRTPGFTGADLANVLNEAALLTARSNAKIITNAFLDESIDRVIAGPQKRSRLMNEKEKLVTAYHEGGHALVAAALPGTDPVQKITILPRGRALGYTMVLPENDKYSNTRAELLDQLAYMMGGRAAEELVFHDPTTGASNDIEKATGVAKAMVTQYGMTERLGAIKLGTGDSEPFLGRDYGQGRDYSEEIAAVVDEEISRLISTAHQEAFDILTANRDVLDDLVRALFEHETLDRAAVAGIFQNLRLWPKRPAWTGSDSRVPSELPPVTPPPRINGDGPRGLNGSNGTNGSNGSNGHGSNGHAPEPEGVPAGGAQIPPGQSPVPPQLPQGPAGGGTLPPRGPDFR</sequence>
<comment type="caution">
    <text evidence="18">The sequence shown here is derived from an EMBL/GenBank/DDBJ whole genome shotgun (WGS) entry which is preliminary data.</text>
</comment>
<organism evidence="18 19">
    <name type="scientific">Microlunatus antarcticus</name>
    <dbReference type="NCBI Taxonomy" id="53388"/>
    <lineage>
        <taxon>Bacteria</taxon>
        <taxon>Bacillati</taxon>
        <taxon>Actinomycetota</taxon>
        <taxon>Actinomycetes</taxon>
        <taxon>Propionibacteriales</taxon>
        <taxon>Propionibacteriaceae</taxon>
        <taxon>Microlunatus</taxon>
    </lineage>
</organism>
<evidence type="ECO:0000313" key="18">
    <source>
        <dbReference type="EMBL" id="MBB3325336.1"/>
    </source>
</evidence>
<dbReference type="FunFam" id="3.40.50.300:FF:000001">
    <property type="entry name" value="ATP-dependent zinc metalloprotease FtsH"/>
    <property type="match status" value="1"/>
</dbReference>
<comment type="subunit">
    <text evidence="14">Homohexamer.</text>
</comment>
<dbReference type="EMBL" id="JACHZG010000001">
    <property type="protein sequence ID" value="MBB3325336.1"/>
    <property type="molecule type" value="Genomic_DNA"/>
</dbReference>
<evidence type="ECO:0000256" key="15">
    <source>
        <dbReference type="RuleBase" id="RU003651"/>
    </source>
</evidence>
<dbReference type="Gene3D" id="1.10.8.60">
    <property type="match status" value="1"/>
</dbReference>
<evidence type="ECO:0000256" key="13">
    <source>
        <dbReference type="ARBA" id="ARBA00061570"/>
    </source>
</evidence>
<dbReference type="EC" id="3.4.24.-" evidence="14"/>
<comment type="similarity">
    <text evidence="13 14">In the central section; belongs to the AAA ATPase family.</text>
</comment>
<evidence type="ECO:0000256" key="9">
    <source>
        <dbReference type="ARBA" id="ARBA00022840"/>
    </source>
</evidence>
<feature type="transmembrane region" description="Helical" evidence="14">
    <location>
        <begin position="7"/>
        <end position="25"/>
    </location>
</feature>
<feature type="compositionally biased region" description="Low complexity" evidence="16">
    <location>
        <begin position="646"/>
        <end position="656"/>
    </location>
</feature>
<evidence type="ECO:0000256" key="16">
    <source>
        <dbReference type="SAM" id="MobiDB-lite"/>
    </source>
</evidence>
<proteinExistence type="inferred from homology"/>
<feature type="compositionally biased region" description="Pro residues" evidence="16">
    <location>
        <begin position="683"/>
        <end position="692"/>
    </location>
</feature>
<keyword evidence="12 14" id="KW-0472">Membrane</keyword>
<feature type="active site" evidence="14">
    <location>
        <position position="430"/>
    </location>
</feature>
<dbReference type="InterPro" id="IPR003960">
    <property type="entry name" value="ATPase_AAA_CS"/>
</dbReference>
<dbReference type="PANTHER" id="PTHR23076">
    <property type="entry name" value="METALLOPROTEASE M41 FTSH"/>
    <property type="match status" value="1"/>
</dbReference>
<feature type="domain" description="AAA+ ATPase" evidence="17">
    <location>
        <begin position="199"/>
        <end position="338"/>
    </location>
</feature>
<keyword evidence="11 14" id="KW-0482">Metalloprotease</keyword>
<keyword evidence="5 14" id="KW-0479">Metal-binding</keyword>
<keyword evidence="8 14" id="KW-0862">Zinc</keyword>
<dbReference type="InterPro" id="IPR003593">
    <property type="entry name" value="AAA+_ATPase"/>
</dbReference>
<dbReference type="InterPro" id="IPR041569">
    <property type="entry name" value="AAA_lid_3"/>
</dbReference>
<feature type="binding site" evidence="14">
    <location>
        <position position="505"/>
    </location>
    <ligand>
        <name>Zn(2+)</name>
        <dbReference type="ChEBI" id="CHEBI:29105"/>
        <note>catalytic</note>
    </ligand>
</feature>
<reference evidence="18 19" key="1">
    <citation type="submission" date="2020-08" db="EMBL/GenBank/DDBJ databases">
        <title>Sequencing the genomes of 1000 actinobacteria strains.</title>
        <authorList>
            <person name="Klenk H.-P."/>
        </authorList>
    </citation>
    <scope>NUCLEOTIDE SEQUENCE [LARGE SCALE GENOMIC DNA]</scope>
    <source>
        <strain evidence="18 19">DSM 11053</strain>
    </source>
</reference>
<evidence type="ECO:0000256" key="1">
    <source>
        <dbReference type="ARBA" id="ARBA00004370"/>
    </source>
</evidence>
<evidence type="ECO:0000256" key="2">
    <source>
        <dbReference type="ARBA" id="ARBA00010044"/>
    </source>
</evidence>
<evidence type="ECO:0000256" key="6">
    <source>
        <dbReference type="ARBA" id="ARBA00022741"/>
    </source>
</evidence>